<evidence type="ECO:0000256" key="1">
    <source>
        <dbReference type="SAM" id="Phobius"/>
    </source>
</evidence>
<dbReference type="EMBL" id="BTSX01000006">
    <property type="protein sequence ID" value="GMT05268.1"/>
    <property type="molecule type" value="Genomic_DNA"/>
</dbReference>
<feature type="transmembrane region" description="Helical" evidence="1">
    <location>
        <begin position="147"/>
        <end position="170"/>
    </location>
</feature>
<proteinExistence type="predicted"/>
<organism evidence="2 3">
    <name type="scientific">Pristionchus entomophagus</name>
    <dbReference type="NCBI Taxonomy" id="358040"/>
    <lineage>
        <taxon>Eukaryota</taxon>
        <taxon>Metazoa</taxon>
        <taxon>Ecdysozoa</taxon>
        <taxon>Nematoda</taxon>
        <taxon>Chromadorea</taxon>
        <taxon>Rhabditida</taxon>
        <taxon>Rhabditina</taxon>
        <taxon>Diplogasteromorpha</taxon>
        <taxon>Diplogasteroidea</taxon>
        <taxon>Neodiplogasteridae</taxon>
        <taxon>Pristionchus</taxon>
    </lineage>
</organism>
<sequence>METPIFHTRGSTASQSSIGTVSLYYPRIDEEDVSGHSLPHPSNATRTFSTHSAYPLSTLEGYSTRKDSNVYPTSLPSIETTLNPSIPSVLSQHLSQPIAAVQQPMGFLQIPSLVTQESPKPASNGVQKSQPKLIEKKPERVYSKRRIIYLIIAGTGILLVFLVIIARFVFW</sequence>
<dbReference type="Proteomes" id="UP001432027">
    <property type="component" value="Unassembled WGS sequence"/>
</dbReference>
<keyword evidence="1" id="KW-1133">Transmembrane helix</keyword>
<keyword evidence="1" id="KW-0472">Membrane</keyword>
<keyword evidence="3" id="KW-1185">Reference proteome</keyword>
<accession>A0AAV5UF11</accession>
<evidence type="ECO:0000313" key="3">
    <source>
        <dbReference type="Proteomes" id="UP001432027"/>
    </source>
</evidence>
<dbReference type="AlphaFoldDB" id="A0AAV5UF11"/>
<name>A0AAV5UF11_9BILA</name>
<evidence type="ECO:0000313" key="2">
    <source>
        <dbReference type="EMBL" id="GMT05268.1"/>
    </source>
</evidence>
<comment type="caution">
    <text evidence="2">The sequence shown here is derived from an EMBL/GenBank/DDBJ whole genome shotgun (WGS) entry which is preliminary data.</text>
</comment>
<gene>
    <name evidence="2" type="ORF">PENTCL1PPCAC_27442</name>
</gene>
<keyword evidence="1" id="KW-0812">Transmembrane</keyword>
<protein>
    <submittedName>
        <fullName evidence="2">Uncharacterized protein</fullName>
    </submittedName>
</protein>
<reference evidence="2" key="1">
    <citation type="submission" date="2023-10" db="EMBL/GenBank/DDBJ databases">
        <title>Genome assembly of Pristionchus species.</title>
        <authorList>
            <person name="Yoshida K."/>
            <person name="Sommer R.J."/>
        </authorList>
    </citation>
    <scope>NUCLEOTIDE SEQUENCE</scope>
    <source>
        <strain evidence="2">RS0144</strain>
    </source>
</reference>